<name>A1WSS5_VEREI</name>
<sequence length="302" mass="31318">MPCPPAFPQALCLRRLAQAGACPPGLTGDSARPALAAGSHHTCTWAAVLPVSHQPAARSPQPAARSPQPAARSPQPAARSPQPAARSPQPAARSPQPAARSPQPAARSPQPAARSPQPAARSPQPAARSPQPAVYSHCPPTADQLSIRWPGRNRSWSANGTLFGAHSAFSATSAQATPPHRAIAPPPALRPGWVRAHSRQTPLTPFTPLPGLRRQPVARAALPPSWHGPLKGLGACRRPASTRSQAPVNRPDFSHQSPAHGATGPSGHAPTPRSSIPSSPAPSHEPCAHARINHSTIPPRAP</sequence>
<dbReference type="Proteomes" id="UP000000374">
    <property type="component" value="Chromosome"/>
</dbReference>
<accession>A1WSS5</accession>
<feature type="region of interest" description="Disordered" evidence="1">
    <location>
        <begin position="171"/>
        <end position="193"/>
    </location>
</feature>
<feature type="compositionally biased region" description="Low complexity" evidence="1">
    <location>
        <begin position="54"/>
        <end position="133"/>
    </location>
</feature>
<reference evidence="3" key="1">
    <citation type="submission" date="2006-12" db="EMBL/GenBank/DDBJ databases">
        <title>Complete sequence of chromosome 1 of Verminephrobacter eiseniae EF01-2.</title>
        <authorList>
            <person name="Copeland A."/>
            <person name="Lucas S."/>
            <person name="Lapidus A."/>
            <person name="Barry K."/>
            <person name="Detter J.C."/>
            <person name="Glavina del Rio T."/>
            <person name="Dalin E."/>
            <person name="Tice H."/>
            <person name="Pitluck S."/>
            <person name="Chertkov O."/>
            <person name="Brettin T."/>
            <person name="Bruce D."/>
            <person name="Han C."/>
            <person name="Tapia R."/>
            <person name="Gilna P."/>
            <person name="Schmutz J."/>
            <person name="Larimer F."/>
            <person name="Land M."/>
            <person name="Hauser L."/>
            <person name="Kyrpides N."/>
            <person name="Kim E."/>
            <person name="Stahl D."/>
            <person name="Richardson P."/>
        </authorList>
    </citation>
    <scope>NUCLEOTIDE SEQUENCE [LARGE SCALE GENOMIC DNA]</scope>
    <source>
        <strain evidence="3">EF01-2</strain>
    </source>
</reference>
<feature type="compositionally biased region" description="Low complexity" evidence="1">
    <location>
        <begin position="270"/>
        <end position="282"/>
    </location>
</feature>
<feature type="region of interest" description="Disordered" evidence="1">
    <location>
        <begin position="222"/>
        <end position="302"/>
    </location>
</feature>
<proteinExistence type="predicted"/>
<protein>
    <submittedName>
        <fullName evidence="2">Uncharacterized protein</fullName>
    </submittedName>
</protein>
<dbReference type="EMBL" id="CP000542">
    <property type="protein sequence ID" value="ABM60682.1"/>
    <property type="molecule type" value="Genomic_DNA"/>
</dbReference>
<gene>
    <name evidence="2" type="ordered locus">Veis_4996</name>
</gene>
<evidence type="ECO:0000256" key="1">
    <source>
        <dbReference type="SAM" id="MobiDB-lite"/>
    </source>
</evidence>
<dbReference type="KEGG" id="vei:Veis_4996"/>
<dbReference type="HOGENOM" id="CLU_921165_0_0_4"/>
<evidence type="ECO:0000313" key="2">
    <source>
        <dbReference type="EMBL" id="ABM60682.1"/>
    </source>
</evidence>
<dbReference type="STRING" id="391735.Veis_4996"/>
<feature type="region of interest" description="Disordered" evidence="1">
    <location>
        <begin position="54"/>
        <end position="141"/>
    </location>
</feature>
<dbReference type="AlphaFoldDB" id="A1WSS5"/>
<evidence type="ECO:0000313" key="3">
    <source>
        <dbReference type="Proteomes" id="UP000000374"/>
    </source>
</evidence>
<keyword evidence="3" id="KW-1185">Reference proteome</keyword>
<dbReference type="eggNOG" id="COG0508">
    <property type="taxonomic scope" value="Bacteria"/>
</dbReference>
<organism evidence="2 3">
    <name type="scientific">Verminephrobacter eiseniae (strain EF01-2)</name>
    <dbReference type="NCBI Taxonomy" id="391735"/>
    <lineage>
        <taxon>Bacteria</taxon>
        <taxon>Pseudomonadati</taxon>
        <taxon>Pseudomonadota</taxon>
        <taxon>Betaproteobacteria</taxon>
        <taxon>Burkholderiales</taxon>
        <taxon>Comamonadaceae</taxon>
        <taxon>Verminephrobacter</taxon>
    </lineage>
</organism>